<dbReference type="Proteomes" id="UP000011014">
    <property type="component" value="Unassembled WGS sequence"/>
</dbReference>
<gene>
    <name evidence="1" type="ORF">GSOID_T00020277001</name>
</gene>
<reference evidence="1" key="1">
    <citation type="journal article" date="2010" name="Science">
        <title>Plasticity of animal genome architecture unmasked by rapid evolution of a pelagic tunicate.</title>
        <authorList>
            <person name="Denoeud F."/>
            <person name="Henriet S."/>
            <person name="Mungpakdee S."/>
            <person name="Aury J.M."/>
            <person name="Da Silva C."/>
            <person name="Brinkmann H."/>
            <person name="Mikhaleva J."/>
            <person name="Olsen L.C."/>
            <person name="Jubin C."/>
            <person name="Canestro C."/>
            <person name="Bouquet J.M."/>
            <person name="Danks G."/>
            <person name="Poulain J."/>
            <person name="Campsteijn C."/>
            <person name="Adamski M."/>
            <person name="Cross I."/>
            <person name="Yadetie F."/>
            <person name="Muffato M."/>
            <person name="Louis A."/>
            <person name="Butcher S."/>
            <person name="Tsagkogeorga G."/>
            <person name="Konrad A."/>
            <person name="Singh S."/>
            <person name="Jensen M.F."/>
            <person name="Cong E.H."/>
            <person name="Eikeseth-Otteraa H."/>
            <person name="Noel B."/>
            <person name="Anthouard V."/>
            <person name="Porcel B.M."/>
            <person name="Kachouri-Lafond R."/>
            <person name="Nishino A."/>
            <person name="Ugolini M."/>
            <person name="Chourrout P."/>
            <person name="Nishida H."/>
            <person name="Aasland R."/>
            <person name="Huzurbazar S."/>
            <person name="Westhof E."/>
            <person name="Delsuc F."/>
            <person name="Lehrach H."/>
            <person name="Reinhardt R."/>
            <person name="Weissenbach J."/>
            <person name="Roy S.W."/>
            <person name="Artiguenave F."/>
            <person name="Postlethwait J.H."/>
            <person name="Manak J.R."/>
            <person name="Thompson E.M."/>
            <person name="Jaillon O."/>
            <person name="Du Pasquier L."/>
            <person name="Boudinot P."/>
            <person name="Liberles D.A."/>
            <person name="Volff J.N."/>
            <person name="Philippe H."/>
            <person name="Lenhard B."/>
            <person name="Roest Crollius H."/>
            <person name="Wincker P."/>
            <person name="Chourrout D."/>
        </authorList>
    </citation>
    <scope>NUCLEOTIDE SEQUENCE [LARGE SCALE GENOMIC DNA]</scope>
</reference>
<accession>E4YW60</accession>
<dbReference type="EMBL" id="FN655620">
    <property type="protein sequence ID" value="CBY39695.1"/>
    <property type="molecule type" value="Genomic_DNA"/>
</dbReference>
<name>E4YW60_OIKDI</name>
<dbReference type="PROSITE" id="PS50092">
    <property type="entry name" value="TSP1"/>
    <property type="match status" value="1"/>
</dbReference>
<dbReference type="InterPro" id="IPR000884">
    <property type="entry name" value="TSP1_rpt"/>
</dbReference>
<proteinExistence type="predicted"/>
<protein>
    <submittedName>
        <fullName evidence="1">Uncharacterized protein</fullName>
    </submittedName>
</protein>
<evidence type="ECO:0000313" key="1">
    <source>
        <dbReference type="EMBL" id="CBY39695.1"/>
    </source>
</evidence>
<sequence length="371" mass="42826">MLEKFLFIFTGKFFNGQMIFQDEKTLLFLWLHDHEDKWFWCISPEIGSTYGGSYVAGIESPQVCPNDTQNWLVWKMQLLIGGKWISEGTVATCKLEPAWSIWTTWSNCMHRDCSLPENRRRFRTCENSPTLSCPGEAFEESLCEEDCNEVRAICCESVDLKSDEKYLTGRFELEFFMLGKPVYRHVESIDIFLYNNGTNWNIGKGLLSGLIYMTSTDADSFCPSEVDNWSSGSELSCSGFKEDSDQGQCCQRIFAMFQSLGRDYHLKSFENKKFYSSSLNQEYAIWSKSLFSWLIVEDIEKFKNNEGYSSDEIKYRIIGKSDGCLARNETKSKREVILNDEGGDGKWRILSSLGLWEEIDNQPVFQCLNNV</sequence>
<organism evidence="1">
    <name type="scientific">Oikopleura dioica</name>
    <name type="common">Tunicate</name>
    <dbReference type="NCBI Taxonomy" id="34765"/>
    <lineage>
        <taxon>Eukaryota</taxon>
        <taxon>Metazoa</taxon>
        <taxon>Chordata</taxon>
        <taxon>Tunicata</taxon>
        <taxon>Appendicularia</taxon>
        <taxon>Copelata</taxon>
        <taxon>Oikopleuridae</taxon>
        <taxon>Oikopleura</taxon>
    </lineage>
</organism>
<dbReference type="AlphaFoldDB" id="E4YW60"/>